<evidence type="ECO:0000256" key="2">
    <source>
        <dbReference type="ARBA" id="ARBA00010278"/>
    </source>
</evidence>
<comment type="similarity">
    <text evidence="2">Belongs to the faeC family.</text>
</comment>
<evidence type="ECO:0000313" key="11">
    <source>
        <dbReference type="EMBL" id="MDC0679629.1"/>
    </source>
</evidence>
<accession>A0ABT5BZN1</accession>
<proteinExistence type="inferred from homology"/>
<organism evidence="11 12">
    <name type="scientific">Sorangium atrum</name>
    <dbReference type="NCBI Taxonomy" id="2995308"/>
    <lineage>
        <taxon>Bacteria</taxon>
        <taxon>Pseudomonadati</taxon>
        <taxon>Myxococcota</taxon>
        <taxon>Polyangia</taxon>
        <taxon>Polyangiales</taxon>
        <taxon>Polyangiaceae</taxon>
        <taxon>Sorangium</taxon>
    </lineage>
</organism>
<keyword evidence="5" id="KW-0732">Signal</keyword>
<dbReference type="Proteomes" id="UP001217485">
    <property type="component" value="Unassembled WGS sequence"/>
</dbReference>
<evidence type="ECO:0000256" key="1">
    <source>
        <dbReference type="ARBA" id="ARBA00004613"/>
    </source>
</evidence>
<sequence>MSSIVGSVSSDCMHRHSRWLRPIWGALGLCAALSVGCSDDADGGGSSAGETSASGSGGGAASGSTSSGTTSGSNGATAGSGGADSGGAGSGGADSGGAGGAGGAGTAGAGGAGGASTAGAGGSGGGGDAMKSAGCGKTRTLQNGAGSVQSGGKSRKYALRVPDDYDNDHPYRLILSFHGATGNSGQVAPSYFGLWSLSEGSTIFIAPDAVGGIWSAGEDVTFVDDILKQVTGDLCIDTSRIELEGFSQGGAMAWTLACARPDVYRAAVVHSGGGLARPASCQPVAFMSSLGQQESGGAGQTSNSDFFAKQNGCTVESLAKAPRGGHACSDYKGCSEGNPTRWCDYDGGHTPSPNDAGQNMSWMPQEVWTFLSQF</sequence>
<feature type="compositionally biased region" description="Low complexity" evidence="10">
    <location>
        <begin position="62"/>
        <end position="77"/>
    </location>
</feature>
<evidence type="ECO:0000256" key="5">
    <source>
        <dbReference type="ARBA" id="ARBA00022729"/>
    </source>
</evidence>
<keyword evidence="3" id="KW-0964">Secreted</keyword>
<dbReference type="Gene3D" id="3.40.50.1820">
    <property type="entry name" value="alpha/beta hydrolase"/>
    <property type="match status" value="1"/>
</dbReference>
<evidence type="ECO:0000256" key="4">
    <source>
        <dbReference type="ARBA" id="ARBA00022651"/>
    </source>
</evidence>
<keyword evidence="6" id="KW-0378">Hydrolase</keyword>
<evidence type="ECO:0000256" key="3">
    <source>
        <dbReference type="ARBA" id="ARBA00022525"/>
    </source>
</evidence>
<protein>
    <submittedName>
        <fullName evidence="11">PHB depolymerase family esterase</fullName>
    </submittedName>
</protein>
<evidence type="ECO:0000256" key="10">
    <source>
        <dbReference type="SAM" id="MobiDB-lite"/>
    </source>
</evidence>
<evidence type="ECO:0000313" key="12">
    <source>
        <dbReference type="Proteomes" id="UP001217485"/>
    </source>
</evidence>
<comment type="caution">
    <text evidence="11">The sequence shown here is derived from an EMBL/GenBank/DDBJ whole genome shotgun (WGS) entry which is preliminary data.</text>
</comment>
<keyword evidence="12" id="KW-1185">Reference proteome</keyword>
<feature type="region of interest" description="Disordered" evidence="10">
    <location>
        <begin position="41"/>
        <end position="130"/>
    </location>
</feature>
<name>A0ABT5BZN1_9BACT</name>
<keyword evidence="4" id="KW-0858">Xylan degradation</keyword>
<evidence type="ECO:0000256" key="9">
    <source>
        <dbReference type="ARBA" id="ARBA00025250"/>
    </source>
</evidence>
<dbReference type="InterPro" id="IPR029058">
    <property type="entry name" value="AB_hydrolase_fold"/>
</dbReference>
<gene>
    <name evidence="11" type="ORF">POL72_17935</name>
</gene>
<dbReference type="PANTHER" id="PTHR38050">
    <property type="match status" value="1"/>
</dbReference>
<feature type="compositionally biased region" description="Gly residues" evidence="10">
    <location>
        <begin position="78"/>
        <end position="128"/>
    </location>
</feature>
<dbReference type="SUPFAM" id="SSF53474">
    <property type="entry name" value="alpha/beta-Hydrolases"/>
    <property type="match status" value="1"/>
</dbReference>
<keyword evidence="8" id="KW-0624">Polysaccharide degradation</keyword>
<dbReference type="InterPro" id="IPR043595">
    <property type="entry name" value="FaeB/C/D"/>
</dbReference>
<keyword evidence="7" id="KW-0119">Carbohydrate metabolism</keyword>
<dbReference type="RefSeq" id="WP_272096627.1">
    <property type="nucleotide sequence ID" value="NZ_JAQNDK010000002.1"/>
</dbReference>
<dbReference type="PANTHER" id="PTHR38050:SF1">
    <property type="entry name" value="FERULOYL ESTERASE C"/>
    <property type="match status" value="1"/>
</dbReference>
<comment type="subcellular location">
    <subcellularLocation>
        <location evidence="1">Secreted</location>
    </subcellularLocation>
</comment>
<reference evidence="11 12" key="1">
    <citation type="submission" date="2023-01" db="EMBL/GenBank/DDBJ databases">
        <title>Minimal conservation of predation-associated metabolite biosynthetic gene clusters underscores biosynthetic potential of Myxococcota including descriptions for ten novel species: Archangium lansinium sp. nov., Myxococcus landrumus sp. nov., Nannocystis bai.</title>
        <authorList>
            <person name="Ahearne A."/>
            <person name="Stevens C."/>
            <person name="Dowd S."/>
        </authorList>
    </citation>
    <scope>NUCLEOTIDE SEQUENCE [LARGE SCALE GENOMIC DNA]</scope>
    <source>
        <strain evidence="11 12">WIWO2</strain>
    </source>
</reference>
<comment type="function">
    <text evidence="9">Involved in degradation of plant cell walls. Hydrolyzes the feruloyl-arabinose ester bond in arabinoxylans, and the feruloyl-galactose ester bond in pectin. Active against paranitrophenyl-acetate, methyl ferulate and wheat arabinoxylan.</text>
</comment>
<evidence type="ECO:0000256" key="8">
    <source>
        <dbReference type="ARBA" id="ARBA00023326"/>
    </source>
</evidence>
<evidence type="ECO:0000256" key="6">
    <source>
        <dbReference type="ARBA" id="ARBA00022801"/>
    </source>
</evidence>
<evidence type="ECO:0000256" key="7">
    <source>
        <dbReference type="ARBA" id="ARBA00023277"/>
    </source>
</evidence>
<dbReference type="EMBL" id="JAQNDK010000002">
    <property type="protein sequence ID" value="MDC0679629.1"/>
    <property type="molecule type" value="Genomic_DNA"/>
</dbReference>